<dbReference type="PROSITE" id="PS50878">
    <property type="entry name" value="RT_POL"/>
    <property type="match status" value="1"/>
</dbReference>
<dbReference type="CDD" id="cd01651">
    <property type="entry name" value="RT_G2_intron"/>
    <property type="match status" value="1"/>
</dbReference>
<dbReference type="STRING" id="1797785.A3B45_05225"/>
<dbReference type="Pfam" id="PF00078">
    <property type="entry name" value="RVT_1"/>
    <property type="match status" value="1"/>
</dbReference>
<gene>
    <name evidence="2" type="ORF">A3B45_05225</name>
</gene>
<dbReference type="InterPro" id="IPR043502">
    <property type="entry name" value="DNA/RNA_pol_sf"/>
</dbReference>
<dbReference type="SUPFAM" id="SSF56672">
    <property type="entry name" value="DNA/RNA polymerases"/>
    <property type="match status" value="1"/>
</dbReference>
<dbReference type="PANTHER" id="PTHR34047:SF8">
    <property type="entry name" value="PROTEIN YKFC"/>
    <property type="match status" value="1"/>
</dbReference>
<proteinExistence type="predicted"/>
<feature type="domain" description="Reverse transcriptase" evidence="1">
    <location>
        <begin position="1"/>
        <end position="290"/>
    </location>
</feature>
<protein>
    <recommendedName>
        <fullName evidence="1">Reverse transcriptase domain-containing protein</fullName>
    </recommendedName>
</protein>
<name>A0A1F5KTB8_9BACT</name>
<comment type="caution">
    <text evidence="2">The sequence shown here is derived from an EMBL/GenBank/DDBJ whole genome shotgun (WGS) entry which is preliminary data.</text>
</comment>
<evidence type="ECO:0000313" key="3">
    <source>
        <dbReference type="Proteomes" id="UP000178565"/>
    </source>
</evidence>
<dbReference type="Proteomes" id="UP000178565">
    <property type="component" value="Unassembled WGS sequence"/>
</dbReference>
<dbReference type="InterPro" id="IPR051083">
    <property type="entry name" value="GrpII_Intron_Splice-Mob/Def"/>
</dbReference>
<evidence type="ECO:0000259" key="1">
    <source>
        <dbReference type="PROSITE" id="PS50878"/>
    </source>
</evidence>
<accession>A0A1F5KTB8</accession>
<organism evidence="2 3">
    <name type="scientific">Candidatus Daviesbacteria bacterium RIFCSPLOWO2_01_FULL_39_12</name>
    <dbReference type="NCBI Taxonomy" id="1797785"/>
    <lineage>
        <taxon>Bacteria</taxon>
        <taxon>Candidatus Daviesiibacteriota</taxon>
    </lineage>
</organism>
<dbReference type="EMBL" id="MFDM01000009">
    <property type="protein sequence ID" value="OGE44065.1"/>
    <property type="molecule type" value="Genomic_DNA"/>
</dbReference>
<dbReference type="Gene3D" id="3.30.70.270">
    <property type="match status" value="1"/>
</dbReference>
<dbReference type="InterPro" id="IPR043128">
    <property type="entry name" value="Rev_trsase/Diguanyl_cyclase"/>
</dbReference>
<reference evidence="2 3" key="1">
    <citation type="journal article" date="2016" name="Nat. Commun.">
        <title>Thousands of microbial genomes shed light on interconnected biogeochemical processes in an aquifer system.</title>
        <authorList>
            <person name="Anantharaman K."/>
            <person name="Brown C.T."/>
            <person name="Hug L.A."/>
            <person name="Sharon I."/>
            <person name="Castelle C.J."/>
            <person name="Probst A.J."/>
            <person name="Thomas B.C."/>
            <person name="Singh A."/>
            <person name="Wilkins M.J."/>
            <person name="Karaoz U."/>
            <person name="Brodie E.L."/>
            <person name="Williams K.H."/>
            <person name="Hubbard S.S."/>
            <person name="Banfield J.F."/>
        </authorList>
    </citation>
    <scope>NUCLEOTIDE SEQUENCE [LARGE SCALE GENOMIC DNA]</scope>
</reference>
<evidence type="ECO:0000313" key="2">
    <source>
        <dbReference type="EMBL" id="OGE44065.1"/>
    </source>
</evidence>
<sequence>MILFRIEALPRERERERESRIPFHDTFNSIISLENLLISWQEFLKGKRKRKDVVRFSIKIIDNIIGLHNDLALKTYRHGFYHAFKINDPKPRDIHKASVRDRVLHHAIFRILYPYFEKKFIFDSYSCQVNKGTHKAINRFRKLSRIVSANNTKACWVLKGDIRKFFANIDHQVLNDILWKYIEDEDVLWLLGNIIDSFPKGLPLGNVTSQLFINVYMNEFDQFVKRNLKVKNYIRYCDDFVILSSDKSYLEELLPKMSEFLEQKLKLSLHPDKVFIKALSQGIDFLGWVHFCHHRVLRTATKRRMFKRLKESQSQETLASYLGLLKHGNTHKLVKRILDRD</sequence>
<dbReference type="InterPro" id="IPR000477">
    <property type="entry name" value="RT_dom"/>
</dbReference>
<dbReference type="AlphaFoldDB" id="A0A1F5KTB8"/>
<dbReference type="PANTHER" id="PTHR34047">
    <property type="entry name" value="NUCLEAR INTRON MATURASE 1, MITOCHONDRIAL-RELATED"/>
    <property type="match status" value="1"/>
</dbReference>